<dbReference type="AlphaFoldDB" id="A0A1Z3U5A5"/>
<dbReference type="GeneID" id="34016002"/>
<dbReference type="EMBL" id="CP022048">
    <property type="protein sequence ID" value="ASE38431.2"/>
    <property type="molecule type" value="Genomic_DNA"/>
</dbReference>
<organism evidence="1 2">
    <name type="scientific">Brevundimonas vesicularis</name>
    <name type="common">Pseudomonas vesicularis</name>
    <dbReference type="NCBI Taxonomy" id="41276"/>
    <lineage>
        <taxon>Bacteria</taxon>
        <taxon>Pseudomonadati</taxon>
        <taxon>Pseudomonadota</taxon>
        <taxon>Alphaproteobacteria</taxon>
        <taxon>Caulobacterales</taxon>
        <taxon>Caulobacteraceae</taxon>
        <taxon>Brevundimonas</taxon>
    </lineage>
</organism>
<dbReference type="Proteomes" id="UP000197050">
    <property type="component" value="Chromosome"/>
</dbReference>
<proteinExistence type="predicted"/>
<reference evidence="2" key="1">
    <citation type="submission" date="2017-06" db="EMBL/GenBank/DDBJ databases">
        <title>FDA dAtabase for Regulatory Grade micrObial Sequences (FDA-ARGOS): Supporting development and validation of Infectious Disease Dx tests.</title>
        <authorList>
            <person name="Minogue T."/>
            <person name="Wolcott M."/>
            <person name="Wasieloski L."/>
            <person name="Aguilar W."/>
            <person name="Moore D."/>
            <person name="Tallon L."/>
            <person name="Sadzewicz L."/>
            <person name="Sengamalay N."/>
            <person name="Ott S."/>
            <person name="Godinez A."/>
            <person name="Nagaraj S."/>
            <person name="Nadendla S."/>
            <person name="Geyer C."/>
            <person name="Sichtig H."/>
        </authorList>
    </citation>
    <scope>NUCLEOTIDE SEQUENCE [LARGE SCALE GENOMIC DNA]</scope>
    <source>
        <strain evidence="2">FDAARGOS_289</strain>
    </source>
</reference>
<sequence length="89" mass="9519">MGLSETYRFAYESIRNGAPGLSDATCAAIARSISMKVSLSKTDRATAAEARADRLAKALEDISSGYANCDDFQDAQDIARAALQQETQP</sequence>
<dbReference type="KEGG" id="bvc:CEP68_02325"/>
<gene>
    <name evidence="1" type="ORF">CEP68_02325</name>
</gene>
<dbReference type="RefSeq" id="WP_105625167.1">
    <property type="nucleotide sequence ID" value="NZ_CP022048.2"/>
</dbReference>
<accession>A0A1Z3U5A5</accession>
<evidence type="ECO:0000313" key="2">
    <source>
        <dbReference type="Proteomes" id="UP000197050"/>
    </source>
</evidence>
<name>A0A1Z3U5A5_BREVE</name>
<protein>
    <submittedName>
        <fullName evidence="1">Uncharacterized protein</fullName>
    </submittedName>
</protein>
<evidence type="ECO:0000313" key="1">
    <source>
        <dbReference type="EMBL" id="ASE38431.2"/>
    </source>
</evidence>